<keyword evidence="3" id="KW-1185">Reference proteome</keyword>
<evidence type="ECO:0000256" key="1">
    <source>
        <dbReference type="SAM" id="MobiDB-lite"/>
    </source>
</evidence>
<organism evidence="2 3">
    <name type="scientific">Streptacidiphilus alkalitolerans</name>
    <dbReference type="NCBI Taxonomy" id="3342712"/>
    <lineage>
        <taxon>Bacteria</taxon>
        <taxon>Bacillati</taxon>
        <taxon>Actinomycetota</taxon>
        <taxon>Actinomycetes</taxon>
        <taxon>Kitasatosporales</taxon>
        <taxon>Streptomycetaceae</taxon>
        <taxon>Streptacidiphilus</taxon>
    </lineage>
</organism>
<dbReference type="Proteomes" id="UP001592582">
    <property type="component" value="Unassembled WGS sequence"/>
</dbReference>
<feature type="compositionally biased region" description="Pro residues" evidence="1">
    <location>
        <begin position="18"/>
        <end position="29"/>
    </location>
</feature>
<reference evidence="2 3" key="1">
    <citation type="submission" date="2024-09" db="EMBL/GenBank/DDBJ databases">
        <authorList>
            <person name="Lee S.D."/>
        </authorList>
    </citation>
    <scope>NUCLEOTIDE SEQUENCE [LARGE SCALE GENOMIC DNA]</scope>
    <source>
        <strain evidence="2 3">N1-1</strain>
    </source>
</reference>
<dbReference type="EMBL" id="JBHEZX010000022">
    <property type="protein sequence ID" value="MFC1414266.1"/>
    <property type="molecule type" value="Genomic_DNA"/>
</dbReference>
<evidence type="ECO:0000313" key="2">
    <source>
        <dbReference type="EMBL" id="MFC1414266.1"/>
    </source>
</evidence>
<name>A0ABV6VKQ4_9ACTN</name>
<gene>
    <name evidence="2" type="ORF">ACEZDG_33890</name>
</gene>
<protein>
    <submittedName>
        <fullName evidence="2">Uncharacterized protein</fullName>
    </submittedName>
</protein>
<proteinExistence type="predicted"/>
<dbReference type="RefSeq" id="WP_380517544.1">
    <property type="nucleotide sequence ID" value="NZ_JBHEZX010000022.1"/>
</dbReference>
<evidence type="ECO:0000313" key="3">
    <source>
        <dbReference type="Proteomes" id="UP001592582"/>
    </source>
</evidence>
<comment type="caution">
    <text evidence="2">The sequence shown here is derived from an EMBL/GenBank/DDBJ whole genome shotgun (WGS) entry which is preliminary data.</text>
</comment>
<sequence length="66" mass="6659">MSEASVVPEGPSLLSPQPAAPQPAAPQPAAPQSLLAQMEQMLAALNADLVRLDADLQAPPPHAGPS</sequence>
<feature type="region of interest" description="Disordered" evidence="1">
    <location>
        <begin position="1"/>
        <end position="32"/>
    </location>
</feature>
<accession>A0ABV6VKQ4</accession>